<name>A0A803JVK4_XENTR</name>
<proteinExistence type="predicted"/>
<organism evidence="1">
    <name type="scientific">Xenopus tropicalis</name>
    <name type="common">Western clawed frog</name>
    <name type="synonym">Silurana tropicalis</name>
    <dbReference type="NCBI Taxonomy" id="8364"/>
    <lineage>
        <taxon>Eukaryota</taxon>
        <taxon>Metazoa</taxon>
        <taxon>Chordata</taxon>
        <taxon>Craniata</taxon>
        <taxon>Vertebrata</taxon>
        <taxon>Euteleostomi</taxon>
        <taxon>Amphibia</taxon>
        <taxon>Batrachia</taxon>
        <taxon>Anura</taxon>
        <taxon>Pipoidea</taxon>
        <taxon>Pipidae</taxon>
        <taxon>Xenopodinae</taxon>
        <taxon>Xenopus</taxon>
        <taxon>Silurana</taxon>
    </lineage>
</organism>
<dbReference type="KEGG" id="xtr:116407729"/>
<accession>A0A803JVK4</accession>
<sequence>MDTASLINLCLSVLQNQPYQNLAGAGWSDGSVIRERREFPLTNTVRITDNRGFISLDRGEITEASAQLRGLRLVDESVNWDRTMEEKLDFMVQRCHTPPTDFVLPVIVYRGTMNLTTEQSDQMKNFIVRSFNVTGVFPIVVLMESGESQEKISNNFHMLGASYVFPLQKFQMEQPERDDETDAEILTFLTACVNEADRGIGKRQRLGREVEFRRQVQDQIVMELELEREKVRHRVREEIKQEQQKVSVSPLITD</sequence>
<dbReference type="Xenbase" id="XB-GENE-29093115">
    <property type="gene designation" value="LOC116407729"/>
</dbReference>
<reference evidence="1" key="2">
    <citation type="submission" date="2021-03" db="UniProtKB">
        <authorList>
            <consortium name="Ensembl"/>
        </authorList>
    </citation>
    <scope>IDENTIFICATION</scope>
</reference>
<evidence type="ECO:0000313" key="1">
    <source>
        <dbReference type="Ensembl" id="ENSXETP00000112059"/>
    </source>
</evidence>
<dbReference type="Proteomes" id="UP000008143">
    <property type="component" value="Chromosome 9"/>
</dbReference>
<reference evidence="1" key="1">
    <citation type="journal article" date="2010" name="Science">
        <title>The genome of the Western clawed frog Xenopus tropicalis.</title>
        <authorList>
            <person name="Hellsten U."/>
            <person name="Harland R.M."/>
            <person name="Gilchrist M.J."/>
            <person name="Hendrix D."/>
            <person name="Jurka J."/>
            <person name="Kapitonov V."/>
            <person name="Ovcharenko I."/>
            <person name="Putnam N.H."/>
            <person name="Shu S."/>
            <person name="Taher L."/>
            <person name="Blitz I.L."/>
            <person name="Blumberg B."/>
            <person name="Dichmann D.S."/>
            <person name="Dubchak I."/>
            <person name="Amaya E."/>
            <person name="Detter J.C."/>
            <person name="Fletcher R."/>
            <person name="Gerhard D.S."/>
            <person name="Goodstein D."/>
            <person name="Graves T."/>
            <person name="Grigoriev I.V."/>
            <person name="Grimwood J."/>
            <person name="Kawashima T."/>
            <person name="Lindquist E."/>
            <person name="Lucas S.M."/>
            <person name="Mead P.E."/>
            <person name="Mitros T."/>
            <person name="Ogino H."/>
            <person name="Ohta Y."/>
            <person name="Poliakov A.V."/>
            <person name="Pollet N."/>
            <person name="Robert J."/>
            <person name="Salamov A."/>
            <person name="Sater A.K."/>
            <person name="Schmutz J."/>
            <person name="Terry A."/>
            <person name="Vize P.D."/>
            <person name="Warren W.C."/>
            <person name="Wells D."/>
            <person name="Wills A."/>
            <person name="Wilson R.K."/>
            <person name="Zimmerman L.B."/>
            <person name="Zorn A.M."/>
            <person name="Grainger R."/>
            <person name="Grammer T."/>
            <person name="Khokha M.K."/>
            <person name="Richardson P.M."/>
            <person name="Rokhsar D.S."/>
        </authorList>
    </citation>
    <scope>NUCLEOTIDE SEQUENCE [LARGE SCALE GENOMIC DNA]</scope>
    <source>
        <strain evidence="1">Nigerian</strain>
    </source>
</reference>
<dbReference type="RefSeq" id="XP_031749490.1">
    <property type="nucleotide sequence ID" value="XM_031893630.1"/>
</dbReference>
<dbReference type="GeneTree" id="ENSGT01070000256997"/>
<evidence type="ECO:0000313" key="4">
    <source>
        <dbReference type="Xenbase" id="XB-GENE-29093115"/>
    </source>
</evidence>
<protein>
    <submittedName>
        <fullName evidence="1">Uncharacterized LOC116407729</fullName>
    </submittedName>
    <submittedName>
        <fullName evidence="3">Uncharacterized protein LOC116407729</fullName>
    </submittedName>
</protein>
<dbReference type="AGR" id="Xenbase:XB-GENE-29093115"/>
<dbReference type="Ensembl" id="ENSXETT00000108466">
    <property type="protein sequence ID" value="ENSXETP00000112059"/>
    <property type="gene ID" value="ENSXETG00000041569"/>
</dbReference>
<dbReference type="OMA" id="ACVNEAD"/>
<dbReference type="OrthoDB" id="9950073at2759"/>
<dbReference type="GeneID" id="116407729"/>
<dbReference type="AlphaFoldDB" id="A0A803JVK4"/>
<gene>
    <name evidence="1 3 4" type="primary">LOC116407729</name>
</gene>
<reference evidence="3" key="3">
    <citation type="submission" date="2025-04" db="UniProtKB">
        <authorList>
            <consortium name="RefSeq"/>
        </authorList>
    </citation>
    <scope>IDENTIFICATION</scope>
    <source>
        <strain evidence="3">Nigerian</strain>
        <tissue evidence="3">Liver and blood</tissue>
    </source>
</reference>
<evidence type="ECO:0000313" key="2">
    <source>
        <dbReference type="Proteomes" id="UP000008143"/>
    </source>
</evidence>
<keyword evidence="2" id="KW-1185">Reference proteome</keyword>
<evidence type="ECO:0000313" key="3">
    <source>
        <dbReference type="RefSeq" id="XP_031749490.1"/>
    </source>
</evidence>